<keyword evidence="1" id="KW-0472">Membrane</keyword>
<dbReference type="Proteomes" id="UP000751190">
    <property type="component" value="Unassembled WGS sequence"/>
</dbReference>
<reference evidence="2" key="1">
    <citation type="submission" date="2021-05" db="EMBL/GenBank/DDBJ databases">
        <title>The genome of the haptophyte Pavlova lutheri (Diacronema luteri, Pavlovales) - a model for lipid biosynthesis in eukaryotic algae.</title>
        <authorList>
            <person name="Hulatt C.J."/>
            <person name="Posewitz M.C."/>
        </authorList>
    </citation>
    <scope>NUCLEOTIDE SEQUENCE</scope>
    <source>
        <strain evidence="2">NIVA-4/92</strain>
    </source>
</reference>
<sequence length="179" mass="20003">MNEVDVLYVFELLQAVGTVVIAVVSFSWSIFSRRAQSTELRRRLIREASDGVDVDFATAFFVDRLFMANGAVHVLNESDFEVIMSTTVLFPSNPWQRACRSRLERFLETLRPAANVLGDGLSDFALVSLTDPVASRLRLALKAMCAYWSPQGRLSSPCTPDNRKFIRAAYAEGDSAEWG</sequence>
<evidence type="ECO:0000313" key="3">
    <source>
        <dbReference type="Proteomes" id="UP000751190"/>
    </source>
</evidence>
<keyword evidence="3" id="KW-1185">Reference proteome</keyword>
<accession>A0A8J5XMB2</accession>
<comment type="caution">
    <text evidence="2">The sequence shown here is derived from an EMBL/GenBank/DDBJ whole genome shotgun (WGS) entry which is preliminary data.</text>
</comment>
<evidence type="ECO:0000313" key="2">
    <source>
        <dbReference type="EMBL" id="KAG8470778.1"/>
    </source>
</evidence>
<keyword evidence="1" id="KW-0812">Transmembrane</keyword>
<feature type="transmembrane region" description="Helical" evidence="1">
    <location>
        <begin position="12"/>
        <end position="31"/>
    </location>
</feature>
<dbReference type="OMA" id="PCVARIR"/>
<proteinExistence type="predicted"/>
<name>A0A8J5XMB2_DIALT</name>
<evidence type="ECO:0000256" key="1">
    <source>
        <dbReference type="SAM" id="Phobius"/>
    </source>
</evidence>
<keyword evidence="1" id="KW-1133">Transmembrane helix</keyword>
<protein>
    <submittedName>
        <fullName evidence="2">Uncharacterized protein</fullName>
    </submittedName>
</protein>
<dbReference type="EMBL" id="JAGTXO010000001">
    <property type="protein sequence ID" value="KAG8470778.1"/>
    <property type="molecule type" value="Genomic_DNA"/>
</dbReference>
<gene>
    <name evidence="2" type="ORF">KFE25_009199</name>
</gene>
<organism evidence="2 3">
    <name type="scientific">Diacronema lutheri</name>
    <name type="common">Unicellular marine alga</name>
    <name type="synonym">Monochrysis lutheri</name>
    <dbReference type="NCBI Taxonomy" id="2081491"/>
    <lineage>
        <taxon>Eukaryota</taxon>
        <taxon>Haptista</taxon>
        <taxon>Haptophyta</taxon>
        <taxon>Pavlovophyceae</taxon>
        <taxon>Pavlovales</taxon>
        <taxon>Pavlovaceae</taxon>
        <taxon>Diacronema</taxon>
    </lineage>
</organism>
<dbReference type="AlphaFoldDB" id="A0A8J5XMB2"/>